<dbReference type="AlphaFoldDB" id="A0A176WMJ7"/>
<dbReference type="EMBL" id="LVLJ01000640">
    <property type="protein sequence ID" value="OAE33512.1"/>
    <property type="molecule type" value="Genomic_DNA"/>
</dbReference>
<keyword evidence="3" id="KW-1185">Reference proteome</keyword>
<organism evidence="2 3">
    <name type="scientific">Marchantia polymorpha subsp. ruderalis</name>
    <dbReference type="NCBI Taxonomy" id="1480154"/>
    <lineage>
        <taxon>Eukaryota</taxon>
        <taxon>Viridiplantae</taxon>
        <taxon>Streptophyta</taxon>
        <taxon>Embryophyta</taxon>
        <taxon>Marchantiophyta</taxon>
        <taxon>Marchantiopsida</taxon>
        <taxon>Marchantiidae</taxon>
        <taxon>Marchantiales</taxon>
        <taxon>Marchantiaceae</taxon>
        <taxon>Marchantia</taxon>
    </lineage>
</organism>
<sequence length="266" mass="29826">MTSSLHVREDFLAATEAVSEKFSIPLTTTVCSEQAKLDSCHIVLPVPVVPTLVTKHQKKWNDYPNKDVWWQETSTREPPTVRRTYVFAHEKHGIKVCLECVYGPADQAGSNHEAANTNSTTATADPPPAGEPFVFRTIDPLLFRHQIPVLTREQLVQMSDRHCDFDGWILRIMPPNRRAELDQGLGRTVATEGPHVKAEAKECPKHSRMGSAGLWDRRGEDGERVRNDKHWLVRQSLPGKVDASVEGRRLVRQSWVGSAHSGLPSC</sequence>
<feature type="compositionally biased region" description="Low complexity" evidence="1">
    <location>
        <begin position="114"/>
        <end position="124"/>
    </location>
</feature>
<evidence type="ECO:0000256" key="1">
    <source>
        <dbReference type="SAM" id="MobiDB-lite"/>
    </source>
</evidence>
<evidence type="ECO:0000313" key="2">
    <source>
        <dbReference type="EMBL" id="OAE33512.1"/>
    </source>
</evidence>
<protein>
    <submittedName>
        <fullName evidence="2">Uncharacterized protein</fullName>
    </submittedName>
</protein>
<evidence type="ECO:0000313" key="3">
    <source>
        <dbReference type="Proteomes" id="UP000077202"/>
    </source>
</evidence>
<feature type="region of interest" description="Disordered" evidence="1">
    <location>
        <begin position="109"/>
        <end position="130"/>
    </location>
</feature>
<proteinExistence type="predicted"/>
<comment type="caution">
    <text evidence="2">The sequence shown here is derived from an EMBL/GenBank/DDBJ whole genome shotgun (WGS) entry which is preliminary data.</text>
</comment>
<name>A0A176WMJ7_MARPO</name>
<reference evidence="2" key="1">
    <citation type="submission" date="2016-03" db="EMBL/GenBank/DDBJ databases">
        <title>Mechanisms controlling the formation of the plant cell surface in tip-growing cells are functionally conserved among land plants.</title>
        <authorList>
            <person name="Honkanen S."/>
            <person name="Jones V.A."/>
            <person name="Morieri G."/>
            <person name="Champion C."/>
            <person name="Hetherington A.J."/>
            <person name="Kelly S."/>
            <person name="Saint-Marcoux D."/>
            <person name="Proust H."/>
            <person name="Prescott H."/>
            <person name="Dolan L."/>
        </authorList>
    </citation>
    <scope>NUCLEOTIDE SEQUENCE [LARGE SCALE GENOMIC DNA]</scope>
    <source>
        <tissue evidence="2">Whole gametophyte</tissue>
    </source>
</reference>
<gene>
    <name evidence="2" type="ORF">AXG93_1467s1140</name>
</gene>
<accession>A0A176WMJ7</accession>
<dbReference type="Proteomes" id="UP000077202">
    <property type="component" value="Unassembled WGS sequence"/>
</dbReference>